<keyword evidence="1" id="KW-0732">Signal</keyword>
<protein>
    <recommendedName>
        <fullName evidence="4">Ig-like domain-containing protein</fullName>
    </recommendedName>
</protein>
<comment type="caution">
    <text evidence="2">The sequence shown here is derived from an EMBL/GenBank/DDBJ whole genome shotgun (WGS) entry which is preliminary data.</text>
</comment>
<dbReference type="InterPro" id="IPR013783">
    <property type="entry name" value="Ig-like_fold"/>
</dbReference>
<dbReference type="AlphaFoldDB" id="A0A8T0BBY3"/>
<accession>A0A8T0BBY3</accession>
<evidence type="ECO:0000256" key="1">
    <source>
        <dbReference type="SAM" id="SignalP"/>
    </source>
</evidence>
<name>A0A8T0BBY3_SILME</name>
<organism evidence="2 3">
    <name type="scientific">Silurus meridionalis</name>
    <name type="common">Southern catfish</name>
    <name type="synonym">Silurus soldatovi meridionalis</name>
    <dbReference type="NCBI Taxonomy" id="175797"/>
    <lineage>
        <taxon>Eukaryota</taxon>
        <taxon>Metazoa</taxon>
        <taxon>Chordata</taxon>
        <taxon>Craniata</taxon>
        <taxon>Vertebrata</taxon>
        <taxon>Euteleostomi</taxon>
        <taxon>Actinopterygii</taxon>
        <taxon>Neopterygii</taxon>
        <taxon>Teleostei</taxon>
        <taxon>Ostariophysi</taxon>
        <taxon>Siluriformes</taxon>
        <taxon>Siluridae</taxon>
        <taxon>Silurus</taxon>
    </lineage>
</organism>
<proteinExistence type="predicted"/>
<evidence type="ECO:0000313" key="3">
    <source>
        <dbReference type="Proteomes" id="UP000606274"/>
    </source>
</evidence>
<gene>
    <name evidence="2" type="ORF">HF521_021720</name>
</gene>
<feature type="signal peptide" evidence="1">
    <location>
        <begin position="1"/>
        <end position="20"/>
    </location>
</feature>
<dbReference type="Proteomes" id="UP000606274">
    <property type="component" value="Unassembled WGS sequence"/>
</dbReference>
<dbReference type="SUPFAM" id="SSF48726">
    <property type="entry name" value="Immunoglobulin"/>
    <property type="match status" value="1"/>
</dbReference>
<dbReference type="Gene3D" id="2.60.40.10">
    <property type="entry name" value="Immunoglobulins"/>
    <property type="match status" value="1"/>
</dbReference>
<dbReference type="EMBL" id="JABFDY010000008">
    <property type="protein sequence ID" value="KAF7704648.1"/>
    <property type="molecule type" value="Genomic_DNA"/>
</dbReference>
<reference evidence="2" key="1">
    <citation type="submission" date="2020-08" db="EMBL/GenBank/DDBJ databases">
        <title>Chromosome-level assembly of Southern catfish (Silurus meridionalis) provides insights into visual adaptation to the nocturnal and benthic lifestyles.</title>
        <authorList>
            <person name="Zhang Y."/>
            <person name="Wang D."/>
            <person name="Peng Z."/>
        </authorList>
    </citation>
    <scope>NUCLEOTIDE SEQUENCE</scope>
    <source>
        <strain evidence="2">SWU-2019-XX</strain>
        <tissue evidence="2">Muscle</tissue>
    </source>
</reference>
<dbReference type="InterPro" id="IPR036179">
    <property type="entry name" value="Ig-like_dom_sf"/>
</dbReference>
<evidence type="ECO:0008006" key="4">
    <source>
        <dbReference type="Google" id="ProtNLM"/>
    </source>
</evidence>
<feature type="chain" id="PRO_5035791718" description="Ig-like domain-containing protein" evidence="1">
    <location>
        <begin position="21"/>
        <end position="148"/>
    </location>
</feature>
<keyword evidence="3" id="KW-1185">Reference proteome</keyword>
<evidence type="ECO:0000313" key="2">
    <source>
        <dbReference type="EMBL" id="KAF7704648.1"/>
    </source>
</evidence>
<sequence>MAHLYAILYFVTFKWVYINCQQIIQVQQEPQDLVLFAGLSVRVSCSVTGLSNPDLYWYRWNETEGFTLVFTSRGTGMMDPASSGQFKSSRPNDLQMFLESDAVSENGSAVCTVAFHCRSAAHTSPSGTKGPGSFLWIIVEDIVLYNWN</sequence>